<keyword evidence="2 4" id="KW-0647">Proteasome</keyword>
<dbReference type="GO" id="GO:0005737">
    <property type="term" value="C:cytoplasm"/>
    <property type="evidence" value="ECO:0007669"/>
    <property type="project" value="UniProtKB-SubCell"/>
</dbReference>
<dbReference type="AlphaFoldDB" id="A0A1Y5I2Q6"/>
<dbReference type="InterPro" id="IPR001353">
    <property type="entry name" value="Proteasome_sua/b"/>
</dbReference>
<sequence>MRPGVSFRDVAMVGKDCVAIASDLRLGINQNQTTAVDYSKLHKIHDKLWLGLTGLIADQLTLAQKLRFKHDMYELRENRVMSPKVFASVVSTTLYEKRFQPYYTEPVVAGLDKDGKPYITSMDLIGADASADDFVVAGDNVESLFGVCESFYRKDLEPDELFNVIGNCLNAGVNRDCLSGWGGIVTLITKDGPITRTLKNRMD</sequence>
<evidence type="ECO:0000313" key="5">
    <source>
        <dbReference type="EMBL" id="OUS42454.1"/>
    </source>
</evidence>
<dbReference type="Gene3D" id="3.60.20.10">
    <property type="entry name" value="Glutamine Phosphoribosylpyrophosphate, subunit 1, domain 1"/>
    <property type="match status" value="1"/>
</dbReference>
<evidence type="ECO:0000256" key="1">
    <source>
        <dbReference type="ARBA" id="ARBA00022490"/>
    </source>
</evidence>
<dbReference type="InterPro" id="IPR029055">
    <property type="entry name" value="Ntn_hydrolases_N"/>
</dbReference>
<evidence type="ECO:0000256" key="3">
    <source>
        <dbReference type="ARBA" id="ARBA00023242"/>
    </source>
</evidence>
<evidence type="ECO:0000256" key="4">
    <source>
        <dbReference type="RuleBase" id="RU004203"/>
    </source>
</evidence>
<evidence type="ECO:0000256" key="2">
    <source>
        <dbReference type="ARBA" id="ARBA00022942"/>
    </source>
</evidence>
<dbReference type="Pfam" id="PF00227">
    <property type="entry name" value="Proteasome"/>
    <property type="match status" value="1"/>
</dbReference>
<dbReference type="PROSITE" id="PS00854">
    <property type="entry name" value="PROTEASOME_BETA_1"/>
    <property type="match status" value="1"/>
</dbReference>
<dbReference type="SUPFAM" id="SSF56235">
    <property type="entry name" value="N-terminal nucleophile aminohydrolases (Ntn hydrolases)"/>
    <property type="match status" value="1"/>
</dbReference>
<dbReference type="OMA" id="CESLWES"/>
<comment type="function">
    <text evidence="4">Component of the proteasome, a multicatalytic proteinase complex which is characterized by its ability to cleave peptides with Arg, Phe, Tyr, Leu, and Glu adjacent to the leaving group at neutral or slightly basic pH. The proteasome has an ATP-dependent proteolytic activity.</text>
</comment>
<dbReference type="Proteomes" id="UP000195557">
    <property type="component" value="Unassembled WGS sequence"/>
</dbReference>
<dbReference type="GO" id="GO:0005634">
    <property type="term" value="C:nucleus"/>
    <property type="evidence" value="ECO:0007669"/>
    <property type="project" value="UniProtKB-SubCell"/>
</dbReference>
<dbReference type="eggNOG" id="KOG0180">
    <property type="taxonomic scope" value="Eukaryota"/>
</dbReference>
<dbReference type="PANTHER" id="PTHR32194">
    <property type="entry name" value="METALLOPROTEASE TLDD"/>
    <property type="match status" value="1"/>
</dbReference>
<comment type="similarity">
    <text evidence="4">Belongs to the peptidase T1B family.</text>
</comment>
<comment type="subcellular location">
    <subcellularLocation>
        <location evidence="4">Cytoplasm</location>
    </subcellularLocation>
    <subcellularLocation>
        <location evidence="4">Nucleus</location>
    </subcellularLocation>
</comment>
<dbReference type="CDD" id="cd03759">
    <property type="entry name" value="proteasome_beta_type_3"/>
    <property type="match status" value="1"/>
</dbReference>
<reference evidence="5" key="1">
    <citation type="submission" date="2017-04" db="EMBL/GenBank/DDBJ databases">
        <title>Population genomics of picophytoplankton unveils novel chromosome hypervariability.</title>
        <authorList>
            <consortium name="DOE Joint Genome Institute"/>
            <person name="Blanc-Mathieu R."/>
            <person name="Krasovec M."/>
            <person name="Hebrard M."/>
            <person name="Yau S."/>
            <person name="Desgranges E."/>
            <person name="Martin J."/>
            <person name="Schackwitz W."/>
            <person name="Kuo A."/>
            <person name="Salin G."/>
            <person name="Donnadieu C."/>
            <person name="Desdevises Y."/>
            <person name="Sanchez-Ferandin S."/>
            <person name="Moreau H."/>
            <person name="Rivals E."/>
            <person name="Grigoriev I.V."/>
            <person name="Grimsley N."/>
            <person name="Eyre-Walker A."/>
            <person name="Piganeau G."/>
        </authorList>
    </citation>
    <scope>NUCLEOTIDE SEQUENCE [LARGE SCALE GENOMIC DNA]</scope>
    <source>
        <strain evidence="5">RCC 1115</strain>
    </source>
</reference>
<keyword evidence="3 4" id="KW-0539">Nucleus</keyword>
<accession>A0A1Y5I2Q6</accession>
<organism evidence="5">
    <name type="scientific">Ostreococcus tauri</name>
    <name type="common">Marine green alga</name>
    <dbReference type="NCBI Taxonomy" id="70448"/>
    <lineage>
        <taxon>Eukaryota</taxon>
        <taxon>Viridiplantae</taxon>
        <taxon>Chlorophyta</taxon>
        <taxon>Mamiellophyceae</taxon>
        <taxon>Mamiellales</taxon>
        <taxon>Bathycoccaceae</taxon>
        <taxon>Ostreococcus</taxon>
    </lineage>
</organism>
<dbReference type="PROSITE" id="PS51476">
    <property type="entry name" value="PROTEASOME_BETA_2"/>
    <property type="match status" value="1"/>
</dbReference>
<comment type="subunit">
    <text evidence="4">Component of the proteasome complex.</text>
</comment>
<keyword evidence="1 4" id="KW-0963">Cytoplasm</keyword>
<dbReference type="InterPro" id="IPR023333">
    <property type="entry name" value="Proteasome_suB-type"/>
</dbReference>
<dbReference type="GO" id="GO:0019774">
    <property type="term" value="C:proteasome core complex, beta-subunit complex"/>
    <property type="evidence" value="ECO:0007669"/>
    <property type="project" value="InterPro"/>
</dbReference>
<protein>
    <recommendedName>
        <fullName evidence="4">Proteasome subunit beta</fullName>
    </recommendedName>
</protein>
<dbReference type="PANTHER" id="PTHR32194:SF10">
    <property type="entry name" value="PROTEASOME SUBUNIT BETA TYPE-3"/>
    <property type="match status" value="1"/>
</dbReference>
<dbReference type="InterPro" id="IPR016050">
    <property type="entry name" value="Proteasome_bsu_CS"/>
</dbReference>
<name>A0A1Y5I2Q6_OSTTA</name>
<dbReference type="GO" id="GO:0043161">
    <property type="term" value="P:proteasome-mediated ubiquitin-dependent protein catabolic process"/>
    <property type="evidence" value="ECO:0007669"/>
    <property type="project" value="InterPro"/>
</dbReference>
<dbReference type="InterPro" id="IPR033811">
    <property type="entry name" value="Proteasome_beta_3"/>
</dbReference>
<dbReference type="EMBL" id="KZ155838">
    <property type="protein sequence ID" value="OUS42454.1"/>
    <property type="molecule type" value="Genomic_DNA"/>
</dbReference>
<gene>
    <name evidence="5" type="ORF">BE221DRAFT_187137</name>
</gene>
<proteinExistence type="inferred from homology"/>